<evidence type="ECO:0000313" key="3">
    <source>
        <dbReference type="Proteomes" id="UP001230156"/>
    </source>
</evidence>
<protein>
    <submittedName>
        <fullName evidence="2">DUF6285 domain-containing protein</fullName>
    </submittedName>
</protein>
<proteinExistence type="predicted"/>
<name>A0ABU0YUI4_9PROT</name>
<gene>
    <name evidence="2" type="ORF">Q8A70_24345</name>
</gene>
<dbReference type="EMBL" id="JAUYVI010000008">
    <property type="protein sequence ID" value="MDQ7250842.1"/>
    <property type="molecule type" value="Genomic_DNA"/>
</dbReference>
<dbReference type="InterPro" id="IPR046252">
    <property type="entry name" value="DUF6285"/>
</dbReference>
<evidence type="ECO:0000313" key="2">
    <source>
        <dbReference type="EMBL" id="MDQ7250842.1"/>
    </source>
</evidence>
<reference evidence="3" key="1">
    <citation type="submission" date="2023-08" db="EMBL/GenBank/DDBJ databases">
        <title>Rhodospirillaceae gen. nov., a novel taxon isolated from the Yangtze River Yuezi River estuary sludge.</title>
        <authorList>
            <person name="Ruan L."/>
        </authorList>
    </citation>
    <scope>NUCLEOTIDE SEQUENCE [LARGE SCALE GENOMIC DNA]</scope>
    <source>
        <strain evidence="3">R-7</strain>
    </source>
</reference>
<organism evidence="2 3">
    <name type="scientific">Dongia sedimenti</name>
    <dbReference type="NCBI Taxonomy" id="3064282"/>
    <lineage>
        <taxon>Bacteria</taxon>
        <taxon>Pseudomonadati</taxon>
        <taxon>Pseudomonadota</taxon>
        <taxon>Alphaproteobacteria</taxon>
        <taxon>Rhodospirillales</taxon>
        <taxon>Dongiaceae</taxon>
        <taxon>Dongia</taxon>
    </lineage>
</organism>
<comment type="caution">
    <text evidence="2">The sequence shown here is derived from an EMBL/GenBank/DDBJ whole genome shotgun (WGS) entry which is preliminary data.</text>
</comment>
<evidence type="ECO:0000259" key="1">
    <source>
        <dbReference type="Pfam" id="PF19802"/>
    </source>
</evidence>
<sequence>MLPRPGAADLLKMAQQALQDHVTGKLEGEAKYHALMALRAIAIAEAELKEGAAADAAELKRIQALYEEPLGDLAAARRRLASDIRARRFEPGTPREVRLLDALTATTATRLRAVNIKYMVRRGRGAESAV</sequence>
<accession>A0ABU0YUI4</accession>
<dbReference type="Proteomes" id="UP001230156">
    <property type="component" value="Unassembled WGS sequence"/>
</dbReference>
<dbReference type="Pfam" id="PF19802">
    <property type="entry name" value="DUF6285"/>
    <property type="match status" value="1"/>
</dbReference>
<keyword evidence="3" id="KW-1185">Reference proteome</keyword>
<dbReference type="RefSeq" id="WP_379960624.1">
    <property type="nucleotide sequence ID" value="NZ_JAUYVI010000008.1"/>
</dbReference>
<feature type="domain" description="DUF6285" evidence="1">
    <location>
        <begin position="25"/>
        <end position="113"/>
    </location>
</feature>